<feature type="transmembrane region" description="Helical" evidence="8">
    <location>
        <begin position="296"/>
        <end position="317"/>
    </location>
</feature>
<feature type="transmembrane region" description="Helical" evidence="8">
    <location>
        <begin position="81"/>
        <end position="99"/>
    </location>
</feature>
<feature type="transmembrane region" description="Helical" evidence="8">
    <location>
        <begin position="239"/>
        <end position="257"/>
    </location>
</feature>
<keyword evidence="3" id="KW-0813">Transport</keyword>
<accession>A0A1W1XPU1</accession>
<feature type="transmembrane region" description="Helical" evidence="8">
    <location>
        <begin position="24"/>
        <end position="49"/>
    </location>
</feature>
<dbReference type="CDD" id="cd06550">
    <property type="entry name" value="TM_ABC_iron-siderophores_like"/>
    <property type="match status" value="1"/>
</dbReference>
<evidence type="ECO:0000256" key="7">
    <source>
        <dbReference type="ARBA" id="ARBA00023136"/>
    </source>
</evidence>
<sequence>MSAQPQVLESGVLVLRWRACSWLLAWRPLCVTTLLAAGLLGAVVLALLVGSQWLSPAVIWQVVQGDASSSLLILEFRLPRVLVAVVAGMALALAGGLLQTLTGNRLASPELLGLTDGATCTMLIALVLSPEGSFGPWWVGPLGALLAMASLLVVSGGVGQRGQRMLIVGIGLACLLRAMAELALSQQSLQHASAIYAWTTGSLAGKGTATLLPLAAGLAVLLPLAMLCRRQLALLRLDVDVAATLGVPVRAVQWLTLLTAVSLAGLAVGLCGPLAFVALAAPIIAERWAGGAAMPLPACALLGGMLVVLADLLGRILLPNAELPAGVICNLLGGPFLLWVLLGKGSAGKRE</sequence>
<dbReference type="SUPFAM" id="SSF81345">
    <property type="entry name" value="ABC transporter involved in vitamin B12 uptake, BtuC"/>
    <property type="match status" value="1"/>
</dbReference>
<dbReference type="EMBL" id="FWXD01000012">
    <property type="protein sequence ID" value="SMC25906.1"/>
    <property type="molecule type" value="Genomic_DNA"/>
</dbReference>
<dbReference type="Gene3D" id="1.10.3470.10">
    <property type="entry name" value="ABC transporter involved in vitamin B12 uptake, BtuC"/>
    <property type="match status" value="1"/>
</dbReference>
<feature type="transmembrane region" description="Helical" evidence="8">
    <location>
        <begin position="166"/>
        <end position="184"/>
    </location>
</feature>
<dbReference type="PANTHER" id="PTHR30472">
    <property type="entry name" value="FERRIC ENTEROBACTIN TRANSPORT SYSTEM PERMEASE PROTEIN"/>
    <property type="match status" value="1"/>
</dbReference>
<keyword evidence="6 8" id="KW-1133">Transmembrane helix</keyword>
<evidence type="ECO:0000313" key="9">
    <source>
        <dbReference type="EMBL" id="SMC25906.1"/>
    </source>
</evidence>
<keyword evidence="10" id="KW-1185">Reference proteome</keyword>
<gene>
    <name evidence="9" type="ORF">SAMN02745857_02334</name>
</gene>
<protein>
    <submittedName>
        <fullName evidence="9">Iron complex transport system permease protein</fullName>
    </submittedName>
</protein>
<evidence type="ECO:0000256" key="8">
    <source>
        <dbReference type="SAM" id="Phobius"/>
    </source>
</evidence>
<reference evidence="9 10" key="1">
    <citation type="submission" date="2017-04" db="EMBL/GenBank/DDBJ databases">
        <authorList>
            <person name="Afonso C.L."/>
            <person name="Miller P.J."/>
            <person name="Scott M.A."/>
            <person name="Spackman E."/>
            <person name="Goraichik I."/>
            <person name="Dimitrov K.M."/>
            <person name="Suarez D.L."/>
            <person name="Swayne D.E."/>
        </authorList>
    </citation>
    <scope>NUCLEOTIDE SEQUENCE [LARGE SCALE GENOMIC DNA]</scope>
    <source>
        <strain evidence="9 10">DSM 23236</strain>
    </source>
</reference>
<proteinExistence type="inferred from homology"/>
<comment type="subcellular location">
    <subcellularLocation>
        <location evidence="1">Cell membrane</location>
        <topology evidence="1">Multi-pass membrane protein</topology>
    </subcellularLocation>
</comment>
<dbReference type="Proteomes" id="UP000192761">
    <property type="component" value="Unassembled WGS sequence"/>
</dbReference>
<evidence type="ECO:0000256" key="5">
    <source>
        <dbReference type="ARBA" id="ARBA00022692"/>
    </source>
</evidence>
<dbReference type="PANTHER" id="PTHR30472:SF25">
    <property type="entry name" value="ABC TRANSPORTER PERMEASE PROTEIN MJ0876-RELATED"/>
    <property type="match status" value="1"/>
</dbReference>
<evidence type="ECO:0000256" key="2">
    <source>
        <dbReference type="ARBA" id="ARBA00007935"/>
    </source>
</evidence>
<keyword evidence="5 8" id="KW-0812">Transmembrane</keyword>
<feature type="transmembrane region" description="Helical" evidence="8">
    <location>
        <begin position="204"/>
        <end position="227"/>
    </location>
</feature>
<evidence type="ECO:0000256" key="4">
    <source>
        <dbReference type="ARBA" id="ARBA00022475"/>
    </source>
</evidence>
<evidence type="ECO:0000256" key="3">
    <source>
        <dbReference type="ARBA" id="ARBA00022448"/>
    </source>
</evidence>
<dbReference type="GO" id="GO:0005886">
    <property type="term" value="C:plasma membrane"/>
    <property type="evidence" value="ECO:0007669"/>
    <property type="project" value="UniProtKB-SubCell"/>
</dbReference>
<evidence type="ECO:0000313" key="10">
    <source>
        <dbReference type="Proteomes" id="UP000192761"/>
    </source>
</evidence>
<evidence type="ECO:0000256" key="1">
    <source>
        <dbReference type="ARBA" id="ARBA00004651"/>
    </source>
</evidence>
<dbReference type="InterPro" id="IPR000522">
    <property type="entry name" value="ABC_transptr_permease_BtuC"/>
</dbReference>
<dbReference type="RefSeq" id="WP_176216901.1">
    <property type="nucleotide sequence ID" value="NZ_FWXD01000012.1"/>
</dbReference>
<feature type="transmembrane region" description="Helical" evidence="8">
    <location>
        <begin position="323"/>
        <end position="342"/>
    </location>
</feature>
<feature type="transmembrane region" description="Helical" evidence="8">
    <location>
        <begin position="263"/>
        <end position="284"/>
    </location>
</feature>
<dbReference type="GO" id="GO:0033214">
    <property type="term" value="P:siderophore-iron import into cell"/>
    <property type="evidence" value="ECO:0007669"/>
    <property type="project" value="TreeGrafter"/>
</dbReference>
<keyword evidence="7 8" id="KW-0472">Membrane</keyword>
<dbReference type="AlphaFoldDB" id="A0A1W1XPU1"/>
<comment type="similarity">
    <text evidence="2">Belongs to the binding-protein-dependent transport system permease family. FecCD subfamily.</text>
</comment>
<organism evidence="9 10">
    <name type="scientific">Andreprevotia lacus DSM 23236</name>
    <dbReference type="NCBI Taxonomy" id="1121001"/>
    <lineage>
        <taxon>Bacteria</taxon>
        <taxon>Pseudomonadati</taxon>
        <taxon>Pseudomonadota</taxon>
        <taxon>Betaproteobacteria</taxon>
        <taxon>Neisseriales</taxon>
        <taxon>Chitinibacteraceae</taxon>
        <taxon>Andreprevotia</taxon>
    </lineage>
</organism>
<dbReference type="GO" id="GO:0022857">
    <property type="term" value="F:transmembrane transporter activity"/>
    <property type="evidence" value="ECO:0007669"/>
    <property type="project" value="InterPro"/>
</dbReference>
<evidence type="ECO:0000256" key="6">
    <source>
        <dbReference type="ARBA" id="ARBA00022989"/>
    </source>
</evidence>
<dbReference type="Pfam" id="PF01032">
    <property type="entry name" value="FecCD"/>
    <property type="match status" value="1"/>
</dbReference>
<dbReference type="InterPro" id="IPR037294">
    <property type="entry name" value="ABC_BtuC-like"/>
</dbReference>
<name>A0A1W1XPU1_9NEIS</name>
<dbReference type="STRING" id="1121001.SAMN02745857_02334"/>
<feature type="transmembrane region" description="Helical" evidence="8">
    <location>
        <begin position="135"/>
        <end position="154"/>
    </location>
</feature>
<keyword evidence="4" id="KW-1003">Cell membrane</keyword>